<sequence length="209" mass="23009">MRLTDARAMRAMAHPLRIELFERLAILGTATASDLAPLVGSTPSNCSFHLRTLAEAGFIERVPGHTGRQRPWQVLDIRQSWETPTDDDSDLAGAATALESSFREWEFERIRQAAARTNPPDWHGALHTTGATLFLTPAEARDVAQRIAEIVDDYTQRWDHPDQRPPEGRPVRLYTTTYLVQAAGEADTDTDMDVDTNDGSTGAGKGAPS</sequence>
<accession>A0A9D2EAH7</accession>
<comment type="caution">
    <text evidence="3">The sequence shown here is derived from an EMBL/GenBank/DDBJ whole genome shotgun (WGS) entry which is preliminary data.</text>
</comment>
<evidence type="ECO:0000259" key="2">
    <source>
        <dbReference type="SMART" id="SM00418"/>
    </source>
</evidence>
<feature type="compositionally biased region" description="Acidic residues" evidence="1">
    <location>
        <begin position="186"/>
        <end position="196"/>
    </location>
</feature>
<dbReference type="SMART" id="SM00418">
    <property type="entry name" value="HTH_ARSR"/>
    <property type="match status" value="1"/>
</dbReference>
<evidence type="ECO:0000256" key="1">
    <source>
        <dbReference type="SAM" id="MobiDB-lite"/>
    </source>
</evidence>
<dbReference type="AlphaFoldDB" id="A0A9D2EAH7"/>
<dbReference type="InterPro" id="IPR036390">
    <property type="entry name" value="WH_DNA-bd_sf"/>
</dbReference>
<dbReference type="CDD" id="cd00090">
    <property type="entry name" value="HTH_ARSR"/>
    <property type="match status" value="1"/>
</dbReference>
<dbReference type="InterPro" id="IPR001845">
    <property type="entry name" value="HTH_ArsR_DNA-bd_dom"/>
</dbReference>
<dbReference type="InterPro" id="IPR036388">
    <property type="entry name" value="WH-like_DNA-bd_sf"/>
</dbReference>
<dbReference type="GO" id="GO:0003700">
    <property type="term" value="F:DNA-binding transcription factor activity"/>
    <property type="evidence" value="ECO:0007669"/>
    <property type="project" value="InterPro"/>
</dbReference>
<reference evidence="3" key="1">
    <citation type="journal article" date="2021" name="PeerJ">
        <title>Extensive microbial diversity within the chicken gut microbiome revealed by metagenomics and culture.</title>
        <authorList>
            <person name="Gilroy R."/>
            <person name="Ravi A."/>
            <person name="Getino M."/>
            <person name="Pursley I."/>
            <person name="Horton D.L."/>
            <person name="Alikhan N.F."/>
            <person name="Baker D."/>
            <person name="Gharbi K."/>
            <person name="Hall N."/>
            <person name="Watson M."/>
            <person name="Adriaenssens E.M."/>
            <person name="Foster-Nyarko E."/>
            <person name="Jarju S."/>
            <person name="Secka A."/>
            <person name="Antonio M."/>
            <person name="Oren A."/>
            <person name="Chaudhuri R.R."/>
            <person name="La Ragione R."/>
            <person name="Hildebrand F."/>
            <person name="Pallen M.J."/>
        </authorList>
    </citation>
    <scope>NUCLEOTIDE SEQUENCE</scope>
    <source>
        <strain evidence="3">ChiGjej4B4-7305</strain>
    </source>
</reference>
<gene>
    <name evidence="3" type="ORF">H9815_00485</name>
</gene>
<dbReference type="InterPro" id="IPR011991">
    <property type="entry name" value="ArsR-like_HTH"/>
</dbReference>
<feature type="domain" description="HTH arsR-type" evidence="2">
    <location>
        <begin position="7"/>
        <end position="152"/>
    </location>
</feature>
<dbReference type="Gene3D" id="1.10.10.10">
    <property type="entry name" value="Winged helix-like DNA-binding domain superfamily/Winged helix DNA-binding domain"/>
    <property type="match status" value="1"/>
</dbReference>
<evidence type="ECO:0000313" key="3">
    <source>
        <dbReference type="EMBL" id="HIZ34228.1"/>
    </source>
</evidence>
<dbReference type="Pfam" id="PF12840">
    <property type="entry name" value="HTH_20"/>
    <property type="match status" value="1"/>
</dbReference>
<evidence type="ECO:0000313" key="4">
    <source>
        <dbReference type="Proteomes" id="UP000824037"/>
    </source>
</evidence>
<dbReference type="Proteomes" id="UP000824037">
    <property type="component" value="Unassembled WGS sequence"/>
</dbReference>
<proteinExistence type="predicted"/>
<dbReference type="EMBL" id="DXBY01000012">
    <property type="protein sequence ID" value="HIZ34228.1"/>
    <property type="molecule type" value="Genomic_DNA"/>
</dbReference>
<dbReference type="SUPFAM" id="SSF46785">
    <property type="entry name" value="Winged helix' DNA-binding domain"/>
    <property type="match status" value="1"/>
</dbReference>
<protein>
    <submittedName>
        <fullName evidence="3">Helix-turn-helix domain-containing protein</fullName>
    </submittedName>
</protein>
<name>A0A9D2EAH7_9MICO</name>
<reference evidence="3" key="2">
    <citation type="submission" date="2021-04" db="EMBL/GenBank/DDBJ databases">
        <authorList>
            <person name="Gilroy R."/>
        </authorList>
    </citation>
    <scope>NUCLEOTIDE SEQUENCE</scope>
    <source>
        <strain evidence="3">ChiGjej4B4-7305</strain>
    </source>
</reference>
<feature type="region of interest" description="Disordered" evidence="1">
    <location>
        <begin position="183"/>
        <end position="209"/>
    </location>
</feature>
<organism evidence="3 4">
    <name type="scientific">Candidatus Ruania gallistercoris</name>
    <dbReference type="NCBI Taxonomy" id="2838746"/>
    <lineage>
        <taxon>Bacteria</taxon>
        <taxon>Bacillati</taxon>
        <taxon>Actinomycetota</taxon>
        <taxon>Actinomycetes</taxon>
        <taxon>Micrococcales</taxon>
        <taxon>Ruaniaceae</taxon>
        <taxon>Ruania</taxon>
    </lineage>
</organism>